<protein>
    <submittedName>
        <fullName evidence="2">Ovule protein</fullName>
    </submittedName>
</protein>
<accession>A0A0M3I6F0</accession>
<evidence type="ECO:0000313" key="2">
    <source>
        <dbReference type="WBParaSite" id="ALUE_0001261901-mRNA-1"/>
    </source>
</evidence>
<sequence>MVYFRCCVFITQNSNRSIKFYKHLCTTLLVWEKKCKSCPVERAISLLISALRSKPFSSSPVFDSKIVRRVKDGCY</sequence>
<name>A0A0M3I6F0_ASCLU</name>
<organism evidence="1 2">
    <name type="scientific">Ascaris lumbricoides</name>
    <name type="common">Giant roundworm</name>
    <dbReference type="NCBI Taxonomy" id="6252"/>
    <lineage>
        <taxon>Eukaryota</taxon>
        <taxon>Metazoa</taxon>
        <taxon>Ecdysozoa</taxon>
        <taxon>Nematoda</taxon>
        <taxon>Chromadorea</taxon>
        <taxon>Rhabditida</taxon>
        <taxon>Spirurina</taxon>
        <taxon>Ascaridomorpha</taxon>
        <taxon>Ascaridoidea</taxon>
        <taxon>Ascarididae</taxon>
        <taxon>Ascaris</taxon>
    </lineage>
</organism>
<dbReference type="Proteomes" id="UP000036681">
    <property type="component" value="Unplaced"/>
</dbReference>
<dbReference type="AlphaFoldDB" id="A0A0M3I6F0"/>
<evidence type="ECO:0000313" key="1">
    <source>
        <dbReference type="Proteomes" id="UP000036681"/>
    </source>
</evidence>
<proteinExistence type="predicted"/>
<reference evidence="2" key="1">
    <citation type="submission" date="2017-02" db="UniProtKB">
        <authorList>
            <consortium name="WormBaseParasite"/>
        </authorList>
    </citation>
    <scope>IDENTIFICATION</scope>
</reference>
<keyword evidence="1" id="KW-1185">Reference proteome</keyword>
<dbReference type="WBParaSite" id="ALUE_0001261901-mRNA-1">
    <property type="protein sequence ID" value="ALUE_0001261901-mRNA-1"/>
    <property type="gene ID" value="ALUE_0001261901"/>
</dbReference>